<evidence type="ECO:0000256" key="1">
    <source>
        <dbReference type="ARBA" id="ARBA00022801"/>
    </source>
</evidence>
<accession>A0A1I3PNI1</accession>
<gene>
    <name evidence="3" type="ORF">SAMN04487893_104195</name>
</gene>
<dbReference type="RefSeq" id="WP_090678484.1">
    <property type="nucleotide sequence ID" value="NZ_FORU01000004.1"/>
</dbReference>
<evidence type="ECO:0000259" key="2">
    <source>
        <dbReference type="Pfam" id="PF00326"/>
    </source>
</evidence>
<dbReference type="SUPFAM" id="SSF53474">
    <property type="entry name" value="alpha/beta-Hydrolases"/>
    <property type="match status" value="1"/>
</dbReference>
<dbReference type="Pfam" id="PF00326">
    <property type="entry name" value="Peptidase_S9"/>
    <property type="match status" value="1"/>
</dbReference>
<dbReference type="EMBL" id="FORU01000004">
    <property type="protein sequence ID" value="SFJ23324.1"/>
    <property type="molecule type" value="Genomic_DNA"/>
</dbReference>
<evidence type="ECO:0000313" key="3">
    <source>
        <dbReference type="EMBL" id="SFJ23324.1"/>
    </source>
</evidence>
<dbReference type="GO" id="GO:0004177">
    <property type="term" value="F:aminopeptidase activity"/>
    <property type="evidence" value="ECO:0007669"/>
    <property type="project" value="UniProtKB-KW"/>
</dbReference>
<dbReference type="Proteomes" id="UP000243887">
    <property type="component" value="Unassembled WGS sequence"/>
</dbReference>
<dbReference type="PANTHER" id="PTHR42776:SF27">
    <property type="entry name" value="DIPEPTIDYL PEPTIDASE FAMILY MEMBER 6"/>
    <property type="match status" value="1"/>
</dbReference>
<dbReference type="InterPro" id="IPR029058">
    <property type="entry name" value="AB_hydrolase_fold"/>
</dbReference>
<keyword evidence="1" id="KW-0378">Hydrolase</keyword>
<dbReference type="SUPFAM" id="SSF82171">
    <property type="entry name" value="DPP6 N-terminal domain-like"/>
    <property type="match status" value="1"/>
</dbReference>
<keyword evidence="3" id="KW-0031">Aminopeptidase</keyword>
<keyword evidence="3" id="KW-0645">Protease</keyword>
<sequence length="840" mass="99016">MDIRKWYLLVIMFYSTITLANVERDSISIDPRWNYWNVEKISNNGNWVFVYKSYPNDYSKNKAFVVSVNDKKRMEVTGIDYYSFTATDFLIGKRRMETIELDLKTQKEISLGILQQQDWIETNQLLCFINEKNQLVLRKYEKKEVKDILKIDRIATYTMSPMKNELLYQKEGENILYHLDLKSLKENSLLDLKESFSGATWSFNEDVISTVLQNKNIVLIDLKKRSYKTIELPKEEEFIDNVWTSFFSNNDLFINYQVLNSIKVPVNDYLEIWNGNDRELKYKTSGAGWGESSIYPARMGGITKTVVYKSLKEHLVVLPYSDKLKYLNIGVPDYLLVYEPLELQDYSENFEKVRYRLFQIDIGKEMGDLTTTSLFGSYLNRSPNSRYIVYPRGDIWEVYDFELQDRIPIPQKEMYYRPLWSDDSKYIYYQDGENLLEYNLQTGKTKRLTNLKGENRFSVENAIGSIDCKYINSTYPIIFFVSHPNNKTSYYSWYKSKLTNIVDVTLNRLSTFYLKRGIANNGQTLIWTEENFNQPHTVKVFRKGKVSTLLEAEVPKELYNWRKQKVIHYKDKYGVNLTGVLWYPKDFNSSKKYPMVTWIYENQGAIRSYFEIPNVYSEYGFNRTVLNEQGYFVFQPDTYASEEGAGLSALECVTKGIESITALEPAIDKTKLGLMGHSFGGYETSFILGNSKLFAAGISGAGMHDLVNYYYEYNYMLKIPNYFRAEEAQIKMKDTYGANPTKYHNNSPIHFAQNYKTPVLLWTGMKDDNVHWEQTRHMYNALKRYRKPVIALFYEKEGHSFNKKKEQLDLTYRVLDWFNYYLKGETNKEWIDKGIDYENY</sequence>
<dbReference type="GO" id="GO:0004252">
    <property type="term" value="F:serine-type endopeptidase activity"/>
    <property type="evidence" value="ECO:0007669"/>
    <property type="project" value="TreeGrafter"/>
</dbReference>
<dbReference type="PANTHER" id="PTHR42776">
    <property type="entry name" value="SERINE PEPTIDASE S9 FAMILY MEMBER"/>
    <property type="match status" value="1"/>
</dbReference>
<keyword evidence="4" id="KW-1185">Reference proteome</keyword>
<protein>
    <submittedName>
        <fullName evidence="3">Dipeptidyl aminopeptidase/acylaminoacyl peptidase</fullName>
    </submittedName>
</protein>
<dbReference type="InterPro" id="IPR001375">
    <property type="entry name" value="Peptidase_S9_cat"/>
</dbReference>
<reference evidence="4" key="1">
    <citation type="submission" date="2016-10" db="EMBL/GenBank/DDBJ databases">
        <authorList>
            <person name="Varghese N."/>
            <person name="Submissions S."/>
        </authorList>
    </citation>
    <scope>NUCLEOTIDE SEQUENCE [LARGE SCALE GENOMIC DNA]</scope>
    <source>
        <strain evidence="4">DSM 26542</strain>
    </source>
</reference>
<evidence type="ECO:0000313" key="4">
    <source>
        <dbReference type="Proteomes" id="UP000243887"/>
    </source>
</evidence>
<proteinExistence type="predicted"/>
<dbReference type="GO" id="GO:0006508">
    <property type="term" value="P:proteolysis"/>
    <property type="evidence" value="ECO:0007669"/>
    <property type="project" value="InterPro"/>
</dbReference>
<dbReference type="AlphaFoldDB" id="A0A1I3PNI1"/>
<name>A0A1I3PNI1_9FLAO</name>
<feature type="domain" description="Peptidase S9 prolyl oligopeptidase catalytic" evidence="2">
    <location>
        <begin position="654"/>
        <end position="824"/>
    </location>
</feature>
<organism evidence="3 4">
    <name type="scientific">Myroides guanonis</name>
    <dbReference type="NCBI Taxonomy" id="1150112"/>
    <lineage>
        <taxon>Bacteria</taxon>
        <taxon>Pseudomonadati</taxon>
        <taxon>Bacteroidota</taxon>
        <taxon>Flavobacteriia</taxon>
        <taxon>Flavobacteriales</taxon>
        <taxon>Flavobacteriaceae</taxon>
        <taxon>Myroides</taxon>
    </lineage>
</organism>
<dbReference type="STRING" id="1150112.SAMN04487893_104195"/>
<dbReference type="OrthoDB" id="9812921at2"/>
<dbReference type="Gene3D" id="3.40.50.1820">
    <property type="entry name" value="alpha/beta hydrolase"/>
    <property type="match status" value="1"/>
</dbReference>